<evidence type="ECO:0000259" key="2">
    <source>
        <dbReference type="Pfam" id="PF13349"/>
    </source>
</evidence>
<dbReference type="Proteomes" id="UP000272490">
    <property type="component" value="Unassembled WGS sequence"/>
</dbReference>
<name>A0A3P3QY23_9FIRM</name>
<proteinExistence type="predicted"/>
<keyword evidence="1" id="KW-0472">Membrane</keyword>
<dbReference type="Pfam" id="PF13349">
    <property type="entry name" value="DUF4097"/>
    <property type="match status" value="1"/>
</dbReference>
<dbReference type="EMBL" id="RRCO01000004">
    <property type="protein sequence ID" value="RRJ25223.1"/>
    <property type="molecule type" value="Genomic_DNA"/>
</dbReference>
<feature type="domain" description="DUF4097" evidence="2">
    <location>
        <begin position="162"/>
        <end position="291"/>
    </location>
</feature>
<dbReference type="OrthoDB" id="1707123at2"/>
<evidence type="ECO:0000313" key="3">
    <source>
        <dbReference type="EMBL" id="RRJ25223.1"/>
    </source>
</evidence>
<organism evidence="3 4">
    <name type="scientific">Lachnoanaerobaculum gingivalis</name>
    <dbReference type="NCBI Taxonomy" id="2490855"/>
    <lineage>
        <taxon>Bacteria</taxon>
        <taxon>Bacillati</taxon>
        <taxon>Bacillota</taxon>
        <taxon>Clostridia</taxon>
        <taxon>Lachnospirales</taxon>
        <taxon>Lachnospiraceae</taxon>
        <taxon>Lachnoanaerobaculum</taxon>
    </lineage>
</organism>
<gene>
    <name evidence="3" type="ORF">EHV10_10015</name>
</gene>
<sequence length="291" mass="32534">MKKIKNSNNWLIVSLILFLIFICSAISVVILIFRAPNIIRTPNYDNDFEEKKVITENIDITGIDIIDVKCEVGEIDIEKYSGEDVSIEYTANEDAKVELQKANGILTIDVMYGKMFKLNLDILQSNNVMLKIKIPESYTKDITVDNNMGDMYAKGKFTNAKLISDLGDIESEMDVDYLEVDISAGDSKISGKVNSSRVESSYGEIYFKPSLGEKGEHTLKADVGDIFLELAPDSDVTVEARTALGDIKNQFDFTNIIKDERKDLASKFLASNKKGQNRIVLKSDTGDINIK</sequence>
<dbReference type="AlphaFoldDB" id="A0A3P3QY23"/>
<evidence type="ECO:0000313" key="4">
    <source>
        <dbReference type="Proteomes" id="UP000272490"/>
    </source>
</evidence>
<feature type="transmembrane region" description="Helical" evidence="1">
    <location>
        <begin position="12"/>
        <end position="33"/>
    </location>
</feature>
<protein>
    <recommendedName>
        <fullName evidence="2">DUF4097 domain-containing protein</fullName>
    </recommendedName>
</protein>
<dbReference type="InterPro" id="IPR025164">
    <property type="entry name" value="Toastrack_DUF4097"/>
</dbReference>
<comment type="caution">
    <text evidence="3">The sequence shown here is derived from an EMBL/GenBank/DDBJ whole genome shotgun (WGS) entry which is preliminary data.</text>
</comment>
<evidence type="ECO:0000256" key="1">
    <source>
        <dbReference type="SAM" id="Phobius"/>
    </source>
</evidence>
<reference evidence="3 4" key="1">
    <citation type="submission" date="2018-11" db="EMBL/GenBank/DDBJ databases">
        <title>Genome sequencing of Lachnoanaerobaculum sp. KCOM 2030 (= ChDC B114).</title>
        <authorList>
            <person name="Kook J.-K."/>
            <person name="Park S.-N."/>
            <person name="Lim Y.K."/>
        </authorList>
    </citation>
    <scope>NUCLEOTIDE SEQUENCE [LARGE SCALE GENOMIC DNA]</scope>
    <source>
        <strain evidence="3 4">KCOM 2030</strain>
    </source>
</reference>
<keyword evidence="4" id="KW-1185">Reference proteome</keyword>
<accession>A0A3P3QY23</accession>
<dbReference type="RefSeq" id="WP_128674530.1">
    <property type="nucleotide sequence ID" value="NZ_RRCO01000004.1"/>
</dbReference>
<keyword evidence="1" id="KW-0812">Transmembrane</keyword>
<keyword evidence="1" id="KW-1133">Transmembrane helix</keyword>
<dbReference type="Gene3D" id="2.160.20.120">
    <property type="match status" value="1"/>
</dbReference>